<dbReference type="PANTHER" id="PTHR30543:SF21">
    <property type="entry name" value="NAD(P)H-DEPENDENT FMN REDUCTASE LOT6"/>
    <property type="match status" value="1"/>
</dbReference>
<evidence type="ECO:0000313" key="3">
    <source>
        <dbReference type="Proteomes" id="UP001519654"/>
    </source>
</evidence>
<name>A0ABS5YIK2_9ACTN</name>
<proteinExistence type="predicted"/>
<keyword evidence="3" id="KW-1185">Reference proteome</keyword>
<dbReference type="EMBL" id="JAHKKG010000001">
    <property type="protein sequence ID" value="MBU2662554.1"/>
    <property type="molecule type" value="Genomic_DNA"/>
</dbReference>
<comment type="caution">
    <text evidence="2">The sequence shown here is derived from an EMBL/GenBank/DDBJ whole genome shotgun (WGS) entry which is preliminary data.</text>
</comment>
<organism evidence="2 3">
    <name type="scientific">Paractinoplanes bogorensis</name>
    <dbReference type="NCBI Taxonomy" id="1610840"/>
    <lineage>
        <taxon>Bacteria</taxon>
        <taxon>Bacillati</taxon>
        <taxon>Actinomycetota</taxon>
        <taxon>Actinomycetes</taxon>
        <taxon>Micromonosporales</taxon>
        <taxon>Micromonosporaceae</taxon>
        <taxon>Paractinoplanes</taxon>
    </lineage>
</organism>
<dbReference type="RefSeq" id="WP_215784492.1">
    <property type="nucleotide sequence ID" value="NZ_JAHKKG010000001.1"/>
</dbReference>
<evidence type="ECO:0000313" key="2">
    <source>
        <dbReference type="EMBL" id="MBU2662554.1"/>
    </source>
</evidence>
<sequence length="209" mass="22659">MTRILLISGSTREDSLQTAALRTAARFAPEDINAGLFEGLRGVPAFVPGEDSPHDTVVLLRHQVRIADAILISTPEYAGTIPGSLKNLLDWLLEDNLLDGKPVAWLSVSGEGEDYGARSTLETVLGHTNAKVLKAACIRVPIDPSAVDRSGLVTDPMLHQALQDALQALVRVLQMSSQAPPRPAWQHYSTVLPVIERRDTSSRPDWQAG</sequence>
<dbReference type="PANTHER" id="PTHR30543">
    <property type="entry name" value="CHROMATE REDUCTASE"/>
    <property type="match status" value="1"/>
</dbReference>
<protein>
    <submittedName>
        <fullName evidence="2">NAD(P)H-dependent oxidoreductase</fullName>
    </submittedName>
</protein>
<dbReference type="InterPro" id="IPR029039">
    <property type="entry name" value="Flavoprotein-like_sf"/>
</dbReference>
<accession>A0ABS5YIK2</accession>
<dbReference type="Pfam" id="PF03358">
    <property type="entry name" value="FMN_red"/>
    <property type="match status" value="1"/>
</dbReference>
<dbReference type="Gene3D" id="3.40.50.360">
    <property type="match status" value="1"/>
</dbReference>
<dbReference type="SUPFAM" id="SSF52218">
    <property type="entry name" value="Flavoproteins"/>
    <property type="match status" value="1"/>
</dbReference>
<dbReference type="Proteomes" id="UP001519654">
    <property type="component" value="Unassembled WGS sequence"/>
</dbReference>
<feature type="domain" description="NADPH-dependent FMN reductase-like" evidence="1">
    <location>
        <begin position="2"/>
        <end position="135"/>
    </location>
</feature>
<gene>
    <name evidence="2" type="ORF">KOI35_03460</name>
</gene>
<dbReference type="InterPro" id="IPR050712">
    <property type="entry name" value="NAD(P)H-dep_reductase"/>
</dbReference>
<evidence type="ECO:0000259" key="1">
    <source>
        <dbReference type="Pfam" id="PF03358"/>
    </source>
</evidence>
<reference evidence="2 3" key="1">
    <citation type="submission" date="2021-06" db="EMBL/GenBank/DDBJ databases">
        <title>Actinoplanes lichenicola sp. nov., and Actinoplanes ovalisporus sp. nov., isolated from lichen in Thailand.</title>
        <authorList>
            <person name="Saeng-In P."/>
            <person name="Kanchanasin P."/>
            <person name="Yuki M."/>
            <person name="Kudo T."/>
            <person name="Ohkuma M."/>
            <person name="Phongsopitanun W."/>
            <person name="Tanasupawat S."/>
        </authorList>
    </citation>
    <scope>NUCLEOTIDE SEQUENCE [LARGE SCALE GENOMIC DNA]</scope>
    <source>
        <strain evidence="2 3">NBRC 110975</strain>
    </source>
</reference>
<dbReference type="InterPro" id="IPR005025">
    <property type="entry name" value="FMN_Rdtase-like_dom"/>
</dbReference>